<dbReference type="EMBL" id="KE125378">
    <property type="protein sequence ID" value="EPB68812.1"/>
    <property type="molecule type" value="Genomic_DNA"/>
</dbReference>
<dbReference type="GO" id="GO:0003743">
    <property type="term" value="F:translation initiation factor activity"/>
    <property type="evidence" value="ECO:0007669"/>
    <property type="project" value="UniProtKB-KW"/>
</dbReference>
<keyword evidence="1" id="KW-0396">Initiation factor</keyword>
<dbReference type="PANTHER" id="PTHR13227">
    <property type="entry name" value="EUKARYOTIC TRANSLATION INITIATION FACTOR 2A"/>
    <property type="match status" value="1"/>
</dbReference>
<evidence type="ECO:0000256" key="3">
    <source>
        <dbReference type="ARBA" id="ARBA00022737"/>
    </source>
</evidence>
<dbReference type="AlphaFoldDB" id="A0A0D6LMG5"/>
<dbReference type="PANTHER" id="PTHR13227:SF0">
    <property type="entry name" value="EUKARYOTIC TRANSLATION INITIATION FACTOR 2A"/>
    <property type="match status" value="1"/>
</dbReference>
<evidence type="ECO:0000313" key="6">
    <source>
        <dbReference type="Proteomes" id="UP000054495"/>
    </source>
</evidence>
<dbReference type="GO" id="GO:0003729">
    <property type="term" value="F:mRNA binding"/>
    <property type="evidence" value="ECO:0007669"/>
    <property type="project" value="TreeGrafter"/>
</dbReference>
<evidence type="ECO:0000256" key="4">
    <source>
        <dbReference type="ARBA" id="ARBA00022917"/>
    </source>
</evidence>
<accession>A0A0D6LMG5</accession>
<keyword evidence="4" id="KW-0648">Protein biosynthesis</keyword>
<name>A0A0D6LMG5_9BILA</name>
<evidence type="ECO:0000313" key="5">
    <source>
        <dbReference type="EMBL" id="EPB68812.1"/>
    </source>
</evidence>
<keyword evidence="6" id="KW-1185">Reference proteome</keyword>
<protein>
    <submittedName>
        <fullName evidence="5">Uncharacterized protein</fullName>
    </submittedName>
</protein>
<keyword evidence="3" id="KW-0677">Repeat</keyword>
<proteinExistence type="predicted"/>
<organism evidence="5 6">
    <name type="scientific">Ancylostoma ceylanicum</name>
    <dbReference type="NCBI Taxonomy" id="53326"/>
    <lineage>
        <taxon>Eukaryota</taxon>
        <taxon>Metazoa</taxon>
        <taxon>Ecdysozoa</taxon>
        <taxon>Nematoda</taxon>
        <taxon>Chromadorea</taxon>
        <taxon>Rhabditida</taxon>
        <taxon>Rhabditina</taxon>
        <taxon>Rhabditomorpha</taxon>
        <taxon>Strongyloidea</taxon>
        <taxon>Ancylostomatidae</taxon>
        <taxon>Ancylostomatinae</taxon>
        <taxon>Ancylostoma</taxon>
    </lineage>
</organism>
<dbReference type="GO" id="GO:0022627">
    <property type="term" value="C:cytosolic small ribosomal subunit"/>
    <property type="evidence" value="ECO:0007669"/>
    <property type="project" value="TreeGrafter"/>
</dbReference>
<reference evidence="5 6" key="1">
    <citation type="submission" date="2013-05" db="EMBL/GenBank/DDBJ databases">
        <title>Draft genome of the parasitic nematode Anyclostoma ceylanicum.</title>
        <authorList>
            <person name="Mitreva M."/>
        </authorList>
    </citation>
    <scope>NUCLEOTIDE SEQUENCE [LARGE SCALE GENOMIC DNA]</scope>
</reference>
<evidence type="ECO:0000256" key="2">
    <source>
        <dbReference type="ARBA" id="ARBA00022574"/>
    </source>
</evidence>
<dbReference type="Proteomes" id="UP000054495">
    <property type="component" value="Unassembled WGS sequence"/>
</dbReference>
<dbReference type="GO" id="GO:0043022">
    <property type="term" value="F:ribosome binding"/>
    <property type="evidence" value="ECO:0007669"/>
    <property type="project" value="TreeGrafter"/>
</dbReference>
<gene>
    <name evidence="5" type="ORF">ANCCEY_12096</name>
</gene>
<sequence>MITFEPYAIYGQKVSPDQKPDPNMRVYNLVEGKHVATYIAKRESTWMPQFTDDESVAVRLVGSELLIHSGCQFGMIRSR</sequence>
<dbReference type="InterPro" id="IPR011387">
    <property type="entry name" value="TIF2A"/>
</dbReference>
<dbReference type="GO" id="GO:0000049">
    <property type="term" value="F:tRNA binding"/>
    <property type="evidence" value="ECO:0007669"/>
    <property type="project" value="TreeGrafter"/>
</dbReference>
<keyword evidence="2" id="KW-0853">WD repeat</keyword>
<evidence type="ECO:0000256" key="1">
    <source>
        <dbReference type="ARBA" id="ARBA00022540"/>
    </source>
</evidence>